<name>A0A1Q8E682_9STRE</name>
<sequence>MRRKIITSKQLTALDDELFGYKDVDRAIRIRREELSSNNSTDTNIGGSKSGHISKVPETLTVRFASDIRLKNLELYKETVEKLYENLTEEQREIFELRWIKADYSWKDIAQMIHVSIPTIYRKRDRILEKYDDLKGN</sequence>
<dbReference type="RefSeq" id="WP_075105294.1">
    <property type="nucleotide sequence ID" value="NZ_MSJM01000007.1"/>
</dbReference>
<dbReference type="InterPro" id="IPR036388">
    <property type="entry name" value="WH-like_DNA-bd_sf"/>
</dbReference>
<dbReference type="InterPro" id="IPR006523">
    <property type="entry name" value="RinA"/>
</dbReference>
<evidence type="ECO:0000313" key="1">
    <source>
        <dbReference type="EMBL" id="OLF47293.1"/>
    </source>
</evidence>
<dbReference type="AlphaFoldDB" id="A0A1Q8E682"/>
<evidence type="ECO:0000313" key="2">
    <source>
        <dbReference type="Proteomes" id="UP000186890"/>
    </source>
</evidence>
<keyword evidence="2" id="KW-1185">Reference proteome</keyword>
<organism evidence="1 2">
    <name type="scientific">Streptococcus cuniculi</name>
    <dbReference type="NCBI Taxonomy" id="1432788"/>
    <lineage>
        <taxon>Bacteria</taxon>
        <taxon>Bacillati</taxon>
        <taxon>Bacillota</taxon>
        <taxon>Bacilli</taxon>
        <taxon>Lactobacillales</taxon>
        <taxon>Streptococcaceae</taxon>
        <taxon>Streptococcus</taxon>
    </lineage>
</organism>
<dbReference type="EMBL" id="MSJM01000007">
    <property type="protein sequence ID" value="OLF47293.1"/>
    <property type="molecule type" value="Genomic_DNA"/>
</dbReference>
<dbReference type="Proteomes" id="UP000186890">
    <property type="component" value="Unassembled WGS sequence"/>
</dbReference>
<dbReference type="Gene3D" id="1.10.10.10">
    <property type="entry name" value="Winged helix-like DNA-binding domain superfamily/Winged helix DNA-binding domain"/>
    <property type="match status" value="1"/>
</dbReference>
<dbReference type="InterPro" id="IPR013324">
    <property type="entry name" value="RNA_pol_sigma_r3/r4-like"/>
</dbReference>
<accession>A0A1Q8E682</accession>
<dbReference type="NCBIfam" id="TIGR01636">
    <property type="entry name" value="phage_rinA"/>
    <property type="match status" value="1"/>
</dbReference>
<gene>
    <name evidence="1" type="ORF">BU202_08175</name>
</gene>
<dbReference type="SUPFAM" id="SSF88659">
    <property type="entry name" value="Sigma3 and sigma4 domains of RNA polymerase sigma factors"/>
    <property type="match status" value="1"/>
</dbReference>
<proteinExistence type="predicted"/>
<comment type="caution">
    <text evidence="1">The sequence shown here is derived from an EMBL/GenBank/DDBJ whole genome shotgun (WGS) entry which is preliminary data.</text>
</comment>
<reference evidence="2" key="1">
    <citation type="submission" date="2016-12" db="EMBL/GenBank/DDBJ databases">
        <authorList>
            <person name="Gulvik C.A."/>
        </authorList>
    </citation>
    <scope>NUCLEOTIDE SEQUENCE [LARGE SCALE GENOMIC DNA]</scope>
    <source>
        <strain evidence="2">NED12-00049-6B</strain>
    </source>
</reference>
<protein>
    <recommendedName>
        <fullName evidence="3">Transcriptional regulator</fullName>
    </recommendedName>
</protein>
<evidence type="ECO:0008006" key="3">
    <source>
        <dbReference type="Google" id="ProtNLM"/>
    </source>
</evidence>